<evidence type="ECO:0000313" key="2">
    <source>
        <dbReference type="EMBL" id="KRO95148.1"/>
    </source>
</evidence>
<evidence type="ECO:0008006" key="4">
    <source>
        <dbReference type="Google" id="ProtNLM"/>
    </source>
</evidence>
<gene>
    <name evidence="2" type="ORF">ABS24_06190</name>
</gene>
<protein>
    <recommendedName>
        <fullName evidence="4">NIPSNAP domain-containing protein</fullName>
    </recommendedName>
</protein>
<dbReference type="EMBL" id="LICA01000104">
    <property type="protein sequence ID" value="KRO95148.1"/>
    <property type="molecule type" value="Genomic_DNA"/>
</dbReference>
<proteinExistence type="predicted"/>
<accession>A0A0R2U6G6</accession>
<organism evidence="2 3">
    <name type="scientific">SAR92 bacterium BACL26 MAG-121220-bin70</name>
    <dbReference type="NCBI Taxonomy" id="1655626"/>
    <lineage>
        <taxon>Bacteria</taxon>
        <taxon>Pseudomonadati</taxon>
        <taxon>Pseudomonadota</taxon>
        <taxon>Gammaproteobacteria</taxon>
        <taxon>Cellvibrionales</taxon>
        <taxon>Porticoccaceae</taxon>
        <taxon>SAR92 clade</taxon>
    </lineage>
</organism>
<evidence type="ECO:0000313" key="3">
    <source>
        <dbReference type="Proteomes" id="UP000051213"/>
    </source>
</evidence>
<keyword evidence="1" id="KW-0732">Signal</keyword>
<dbReference type="AlphaFoldDB" id="A0A0R2U6G6"/>
<dbReference type="Proteomes" id="UP000051213">
    <property type="component" value="Unassembled WGS sequence"/>
</dbReference>
<reference evidence="2 3" key="1">
    <citation type="submission" date="2015-10" db="EMBL/GenBank/DDBJ databases">
        <title>Metagenome-Assembled Genomes uncover a global brackish microbiome.</title>
        <authorList>
            <person name="Hugerth L.W."/>
            <person name="Larsson J."/>
            <person name="Alneberg J."/>
            <person name="Lindh M.V."/>
            <person name="Legrand C."/>
            <person name="Pinhassi J."/>
            <person name="Andersson A.F."/>
        </authorList>
    </citation>
    <scope>NUCLEOTIDE SEQUENCE [LARGE SCALE GENOMIC DNA]</scope>
    <source>
        <strain evidence="2">BACL26 MAG-121220-bin70</strain>
    </source>
</reference>
<evidence type="ECO:0000256" key="1">
    <source>
        <dbReference type="SAM" id="SignalP"/>
    </source>
</evidence>
<comment type="caution">
    <text evidence="2">The sequence shown here is derived from an EMBL/GenBank/DDBJ whole genome shotgun (WGS) entry which is preliminary data.</text>
</comment>
<feature type="chain" id="PRO_5006425184" description="NIPSNAP domain-containing protein" evidence="1">
    <location>
        <begin position="19"/>
        <end position="145"/>
    </location>
</feature>
<sequence>MKSLFTLLLMTTSLCSFAEVYEDYTPSEEHIQLTVVAVEPNYLDDYLVNLNRTWVKGMEIQKKLGYIEDYSVYTSDSANSPNVWLTITYKNMGAMQPSEKKYNAINKEWLKLYGDNEDEIDGISKGYEEIRTMVDSQIINKVNFK</sequence>
<name>A0A0R2U6G6_9GAMM</name>
<feature type="signal peptide" evidence="1">
    <location>
        <begin position="1"/>
        <end position="18"/>
    </location>
</feature>